<dbReference type="Pfam" id="PF01636">
    <property type="entry name" value="APH"/>
    <property type="match status" value="1"/>
</dbReference>
<evidence type="ECO:0000313" key="2">
    <source>
        <dbReference type="EMBL" id="GIH31078.1"/>
    </source>
</evidence>
<dbReference type="Gene3D" id="3.30.200.20">
    <property type="entry name" value="Phosphorylase Kinase, domain 1"/>
    <property type="match status" value="1"/>
</dbReference>
<dbReference type="Gene3D" id="3.90.1200.10">
    <property type="match status" value="1"/>
</dbReference>
<dbReference type="InterPro" id="IPR002575">
    <property type="entry name" value="Aminoglycoside_PTrfase"/>
</dbReference>
<dbReference type="CDD" id="cd05154">
    <property type="entry name" value="ACAD10_11_N-like"/>
    <property type="match status" value="1"/>
</dbReference>
<dbReference type="InterPro" id="IPR011009">
    <property type="entry name" value="Kinase-like_dom_sf"/>
</dbReference>
<dbReference type="Proteomes" id="UP000651728">
    <property type="component" value="Unassembled WGS sequence"/>
</dbReference>
<gene>
    <name evidence="2" type="ORF">Mam01_12420</name>
</gene>
<dbReference type="SUPFAM" id="SSF56112">
    <property type="entry name" value="Protein kinase-like (PK-like)"/>
    <property type="match status" value="1"/>
</dbReference>
<dbReference type="InterPro" id="IPR041726">
    <property type="entry name" value="ACAD10_11_N"/>
</dbReference>
<comment type="caution">
    <text evidence="2">The sequence shown here is derived from an EMBL/GenBank/DDBJ whole genome shotgun (WGS) entry which is preliminary data.</text>
</comment>
<protein>
    <submittedName>
        <fullName evidence="2">Acyl-CoA dehydrogenase</fullName>
    </submittedName>
</protein>
<evidence type="ECO:0000313" key="3">
    <source>
        <dbReference type="Proteomes" id="UP000651728"/>
    </source>
</evidence>
<keyword evidence="3" id="KW-1185">Reference proteome</keyword>
<dbReference type="PANTHER" id="PTHR47829">
    <property type="entry name" value="HYDROLASE, PUTATIVE (AFU_ORTHOLOGUE AFUA_1G12880)-RELATED"/>
    <property type="match status" value="1"/>
</dbReference>
<dbReference type="EMBL" id="BOOB01000009">
    <property type="protein sequence ID" value="GIH31078.1"/>
    <property type="molecule type" value="Genomic_DNA"/>
</dbReference>
<name>A0ABQ4F8E8_9ACTN</name>
<sequence length="371" mass="39204">MRPTLPSAYGAENGHFGGVGEDHLRGAVSTRIPAGRYAHGVDADPPGLDLARLAGHLQRAGLTEGPLTAELIVGGRSNLTYVVRDAERTYVVRRPPLGHVLATAHDMAREHQVMSALRDTAVPVPRMFHLCRDAEVIGAPFFVMEHVEGGQPPLTPALAHALVDVLAALHSIAPGSVGLGDFGRPEGFLERQAARWKRQLDASRSRDVPGFDDLYERLIRDVPPQGGSAILHGDFKLGNTLVAGGEVRAVLDWEMSTLGDPLTDLALFLLYGEVAALDPAAGRAVGAVVEAGGEAPPLPIEAGADLAARYGEASGRDLSRFGWYTGLACFKLAVIAEGIHFRHAMGLTVGEGFAGIGEQVAPLVARGLMEV</sequence>
<accession>A0ABQ4F8E8</accession>
<proteinExistence type="predicted"/>
<dbReference type="PANTHER" id="PTHR47829:SF1">
    <property type="entry name" value="HAD FAMILY PHOSPHATASE"/>
    <property type="match status" value="1"/>
</dbReference>
<evidence type="ECO:0000259" key="1">
    <source>
        <dbReference type="Pfam" id="PF01636"/>
    </source>
</evidence>
<feature type="domain" description="Aminoglycoside phosphotransferase" evidence="1">
    <location>
        <begin position="69"/>
        <end position="285"/>
    </location>
</feature>
<dbReference type="InterPro" id="IPR052898">
    <property type="entry name" value="ACAD10-like"/>
</dbReference>
<reference evidence="2 3" key="1">
    <citation type="submission" date="2021-01" db="EMBL/GenBank/DDBJ databases">
        <title>Whole genome shotgun sequence of Microbispora amethystogenes NBRC 101907.</title>
        <authorList>
            <person name="Komaki H."/>
            <person name="Tamura T."/>
        </authorList>
    </citation>
    <scope>NUCLEOTIDE SEQUENCE [LARGE SCALE GENOMIC DNA]</scope>
    <source>
        <strain evidence="2 3">NBRC 101907</strain>
    </source>
</reference>
<organism evidence="2 3">
    <name type="scientific">Microbispora amethystogenes</name>
    <dbReference type="NCBI Taxonomy" id="1427754"/>
    <lineage>
        <taxon>Bacteria</taxon>
        <taxon>Bacillati</taxon>
        <taxon>Actinomycetota</taxon>
        <taxon>Actinomycetes</taxon>
        <taxon>Streptosporangiales</taxon>
        <taxon>Streptosporangiaceae</taxon>
        <taxon>Microbispora</taxon>
    </lineage>
</organism>